<evidence type="ECO:0000256" key="1">
    <source>
        <dbReference type="ARBA" id="ARBA00022842"/>
    </source>
</evidence>
<evidence type="ECO:0000256" key="4">
    <source>
        <dbReference type="NCBIfam" id="TIGR02751"/>
    </source>
</evidence>
<dbReference type="SUPFAM" id="SSF51621">
    <property type="entry name" value="Phosphoenolpyruvate/pyruvate domain"/>
    <property type="match status" value="1"/>
</dbReference>
<sequence length="491" mass="55045">MKRKIPSIMFSQHPDHASVPFWHKRALIKTHDELKECFVLLSQLAGQEVMWDWEGKLVDDSVIERLLSRYPEFFAKNHIGRDVFLTFRVPNPRIESGYRLGRAFMVILAAEEIAKEAGVGARPLFEVILPMTETATEMISLRESFKRIAEATHSSFSPSKNGGSTLEVVPIFESVESILQSPLILKEYLAISKKTFNEPVSYIRPFLARSDPALNSGIVATTLAIKQALSDYVELEKSLGVRLYPITAPGALPFRGGLTPDSVADFLDEFCGIRTLVIQGAFRYDYPKAAVQKALSYIQQKLHKTKVKRVSKSQTKEIHRAIQLFESHYKKSIDAVAPNISALAVYIPSRRERVQHIGLFGYSRQVGKHALPRAIGFTAAGYSLGIPPEFFGLAAALDEAKRQGLLEIVHEFYPGIKTAIRKAGRYVAKTSTLSNKERNTIEKFISQSLGPQTRSEKEHELLVSRIISEFRKGNNPHDLIEKAAILRKSIG</sequence>
<keyword evidence="3" id="KW-0120">Carbon dioxide fixation</keyword>
<evidence type="ECO:0000256" key="3">
    <source>
        <dbReference type="ARBA" id="ARBA00023300"/>
    </source>
</evidence>
<dbReference type="STRING" id="1798392.A3A79_00840"/>
<dbReference type="NCBIfam" id="TIGR02751">
    <property type="entry name" value="PEPCase_arch"/>
    <property type="match status" value="1"/>
</dbReference>
<keyword evidence="5" id="KW-0670">Pyruvate</keyword>
<reference evidence="5 6" key="1">
    <citation type="journal article" date="2016" name="Nat. Commun.">
        <title>Thousands of microbial genomes shed light on interconnected biogeochemical processes in an aquifer system.</title>
        <authorList>
            <person name="Anantharaman K."/>
            <person name="Brown C.T."/>
            <person name="Hug L.A."/>
            <person name="Sharon I."/>
            <person name="Castelle C.J."/>
            <person name="Probst A.J."/>
            <person name="Thomas B.C."/>
            <person name="Singh A."/>
            <person name="Wilkins M.J."/>
            <person name="Karaoz U."/>
            <person name="Brodie E.L."/>
            <person name="Williams K.H."/>
            <person name="Hubbard S.S."/>
            <person name="Banfield J.F."/>
        </authorList>
    </citation>
    <scope>NUCLEOTIDE SEQUENCE [LARGE SCALE GENOMIC DNA]</scope>
</reference>
<organism evidence="5 6">
    <name type="scientific">Candidatus Gottesmanbacteria bacterium RIFCSPLOWO2_01_FULL_43_11b</name>
    <dbReference type="NCBI Taxonomy" id="1798392"/>
    <lineage>
        <taxon>Bacteria</taxon>
        <taxon>Candidatus Gottesmaniibacteriota</taxon>
    </lineage>
</organism>
<dbReference type="InterPro" id="IPR007566">
    <property type="entry name" value="PEP_COase_arc-type"/>
</dbReference>
<dbReference type="Proteomes" id="UP000178759">
    <property type="component" value="Unassembled WGS sequence"/>
</dbReference>
<evidence type="ECO:0000313" key="5">
    <source>
        <dbReference type="EMBL" id="OGG23739.1"/>
    </source>
</evidence>
<dbReference type="GO" id="GO:0015977">
    <property type="term" value="P:carbon fixation"/>
    <property type="evidence" value="ECO:0007669"/>
    <property type="project" value="UniProtKB-KW"/>
</dbReference>
<gene>
    <name evidence="5" type="ORF">A3A79_00840</name>
</gene>
<dbReference type="GO" id="GO:0006099">
    <property type="term" value="P:tricarboxylic acid cycle"/>
    <property type="evidence" value="ECO:0007669"/>
    <property type="project" value="InterPro"/>
</dbReference>
<dbReference type="Pfam" id="PF14010">
    <property type="entry name" value="PEPcase_2"/>
    <property type="match status" value="1"/>
</dbReference>
<dbReference type="PIRSF" id="PIRSF006677">
    <property type="entry name" value="UCP006677"/>
    <property type="match status" value="1"/>
</dbReference>
<name>A0A1F6AG63_9BACT</name>
<keyword evidence="1" id="KW-0460">Magnesium</keyword>
<dbReference type="EC" id="4.1.1.31" evidence="4"/>
<proteinExistence type="predicted"/>
<dbReference type="AlphaFoldDB" id="A0A1F6AG63"/>
<evidence type="ECO:0000256" key="2">
    <source>
        <dbReference type="ARBA" id="ARBA00023239"/>
    </source>
</evidence>
<accession>A0A1F6AG63</accession>
<evidence type="ECO:0000313" key="6">
    <source>
        <dbReference type="Proteomes" id="UP000178759"/>
    </source>
</evidence>
<dbReference type="EMBL" id="MFJV01000001">
    <property type="protein sequence ID" value="OGG23739.1"/>
    <property type="molecule type" value="Genomic_DNA"/>
</dbReference>
<dbReference type="InterPro" id="IPR015813">
    <property type="entry name" value="Pyrv/PenolPyrv_kinase-like_dom"/>
</dbReference>
<protein>
    <recommendedName>
        <fullName evidence="4">Phosphoenolpyruvate carboxylase</fullName>
        <ecNumber evidence="4">4.1.1.31</ecNumber>
    </recommendedName>
</protein>
<comment type="caution">
    <text evidence="5">The sequence shown here is derived from an EMBL/GenBank/DDBJ whole genome shotgun (WGS) entry which is preliminary data.</text>
</comment>
<keyword evidence="2" id="KW-0456">Lyase</keyword>
<dbReference type="GO" id="GO:0008964">
    <property type="term" value="F:phosphoenolpyruvate carboxylase activity"/>
    <property type="evidence" value="ECO:0007669"/>
    <property type="project" value="UniProtKB-UniRule"/>
</dbReference>